<protein>
    <recommendedName>
        <fullName evidence="3">GatB/YqeY domain-containing protein</fullName>
    </recommendedName>
</protein>
<dbReference type="Gene3D" id="1.10.1510.10">
    <property type="entry name" value="Uncharacterised protein YqeY/AIM41 PF09424, N-terminal domain"/>
    <property type="match status" value="1"/>
</dbReference>
<dbReference type="Gene3D" id="1.10.10.410">
    <property type="match status" value="1"/>
</dbReference>
<gene>
    <name evidence="1" type="ORF">SAMN05660226_01405</name>
</gene>
<dbReference type="InterPro" id="IPR042184">
    <property type="entry name" value="YqeY/Aim41_N"/>
</dbReference>
<reference evidence="1 2" key="1">
    <citation type="submission" date="2017-02" db="EMBL/GenBank/DDBJ databases">
        <authorList>
            <person name="Peterson S.W."/>
        </authorList>
    </citation>
    <scope>NUCLEOTIDE SEQUENCE [LARGE SCALE GENOMIC DNA]</scope>
    <source>
        <strain evidence="1 2">DSM 22899</strain>
    </source>
</reference>
<dbReference type="Pfam" id="PF09424">
    <property type="entry name" value="YqeY"/>
    <property type="match status" value="1"/>
</dbReference>
<dbReference type="PANTHER" id="PTHR28055:SF1">
    <property type="entry name" value="ALTERED INHERITANCE OF MITOCHONDRIA PROTEIN 41, MITOCHONDRIAL"/>
    <property type="match status" value="1"/>
</dbReference>
<dbReference type="InterPro" id="IPR019004">
    <property type="entry name" value="YqeY/Aim41"/>
</dbReference>
<dbReference type="PANTHER" id="PTHR28055">
    <property type="entry name" value="ALTERED INHERITANCE OF MITOCHONDRIA PROTEIN 41, MITOCHONDRIAL"/>
    <property type="match status" value="1"/>
</dbReference>
<sequence length="151" mass="16678">MALQDKIDQDIKLAMLAKDNARLRGLRAIKAAILLAKTEKGPAETLTQDTETRVLQKLAKQRKESAEIYQQQSRDDLYQIEMEELAVIESYLPKQRSREEIERAVKQIIAESGASSPKDMGKVMGLANQQLAGEADGKTIAEIAKALLAGN</sequence>
<dbReference type="GO" id="GO:0016884">
    <property type="term" value="F:carbon-nitrogen ligase activity, with glutamine as amido-N-donor"/>
    <property type="evidence" value="ECO:0007669"/>
    <property type="project" value="InterPro"/>
</dbReference>
<proteinExistence type="predicted"/>
<dbReference type="EMBL" id="FUYS01000003">
    <property type="protein sequence ID" value="SKB45338.1"/>
    <property type="molecule type" value="Genomic_DNA"/>
</dbReference>
<dbReference type="RefSeq" id="WP_079716112.1">
    <property type="nucleotide sequence ID" value="NZ_FUYS01000003.1"/>
</dbReference>
<dbReference type="SUPFAM" id="SSF89095">
    <property type="entry name" value="GatB/YqeY motif"/>
    <property type="match status" value="1"/>
</dbReference>
<dbReference type="STRING" id="623280.SAMN05660226_01405"/>
<organism evidence="1 2">
    <name type="scientific">Parapedobacter luteus</name>
    <dbReference type="NCBI Taxonomy" id="623280"/>
    <lineage>
        <taxon>Bacteria</taxon>
        <taxon>Pseudomonadati</taxon>
        <taxon>Bacteroidota</taxon>
        <taxon>Sphingobacteriia</taxon>
        <taxon>Sphingobacteriales</taxon>
        <taxon>Sphingobacteriaceae</taxon>
        <taxon>Parapedobacter</taxon>
    </lineage>
</organism>
<dbReference type="OrthoDB" id="9788127at2"/>
<evidence type="ECO:0000313" key="1">
    <source>
        <dbReference type="EMBL" id="SKB45338.1"/>
    </source>
</evidence>
<keyword evidence="2" id="KW-1185">Reference proteome</keyword>
<name>A0A1T5BDP1_9SPHI</name>
<evidence type="ECO:0000313" key="2">
    <source>
        <dbReference type="Proteomes" id="UP000190541"/>
    </source>
</evidence>
<evidence type="ECO:0008006" key="3">
    <source>
        <dbReference type="Google" id="ProtNLM"/>
    </source>
</evidence>
<dbReference type="AlphaFoldDB" id="A0A1T5BDP1"/>
<accession>A0A1T5BDP1</accession>
<dbReference type="InterPro" id="IPR023168">
    <property type="entry name" value="GatB_Yqey_C_2"/>
</dbReference>
<dbReference type="Proteomes" id="UP000190541">
    <property type="component" value="Unassembled WGS sequence"/>
</dbReference>
<dbReference type="InterPro" id="IPR003789">
    <property type="entry name" value="Asn/Gln_tRNA_amidoTrase-B-like"/>
</dbReference>